<name>A0A6J6Q964_9ZZZZ</name>
<reference evidence="2" key="1">
    <citation type="submission" date="2020-05" db="EMBL/GenBank/DDBJ databases">
        <authorList>
            <person name="Chiriac C."/>
            <person name="Salcher M."/>
            <person name="Ghai R."/>
            <person name="Kavagutti S V."/>
        </authorList>
    </citation>
    <scope>NUCLEOTIDE SEQUENCE</scope>
</reference>
<organism evidence="2">
    <name type="scientific">freshwater metagenome</name>
    <dbReference type="NCBI Taxonomy" id="449393"/>
    <lineage>
        <taxon>unclassified sequences</taxon>
        <taxon>metagenomes</taxon>
        <taxon>ecological metagenomes</taxon>
    </lineage>
</organism>
<feature type="compositionally biased region" description="Low complexity" evidence="1">
    <location>
        <begin position="61"/>
        <end position="79"/>
    </location>
</feature>
<sequence>MEVAGRQVSGRVARAAKVVPALLRDVEAAGVSLESIEVARPTLDDVFLTLTGRSLRDAESASHSGGSSAPAGADEGVNA</sequence>
<dbReference type="AlphaFoldDB" id="A0A6J6Q964"/>
<gene>
    <name evidence="2" type="ORF">UFOPK2579_01173</name>
</gene>
<evidence type="ECO:0000256" key="1">
    <source>
        <dbReference type="SAM" id="MobiDB-lite"/>
    </source>
</evidence>
<feature type="region of interest" description="Disordered" evidence="1">
    <location>
        <begin position="57"/>
        <end position="79"/>
    </location>
</feature>
<protein>
    <submittedName>
        <fullName evidence="2">Unannotated protein</fullName>
    </submittedName>
</protein>
<dbReference type="EMBL" id="CAEZXR010000124">
    <property type="protein sequence ID" value="CAB4705725.1"/>
    <property type="molecule type" value="Genomic_DNA"/>
</dbReference>
<accession>A0A6J6Q964</accession>
<evidence type="ECO:0000313" key="2">
    <source>
        <dbReference type="EMBL" id="CAB4705725.1"/>
    </source>
</evidence>
<proteinExistence type="predicted"/>